<sequence>MGIRGGGSASGSTARAAGTGGIGALTTASKPGHTLCSSRHQAPVKRADPESSHRSRMEIAVRGNAMPATQSRIKSLSLRAGAAACANAPFILVDGCN</sequence>
<proteinExistence type="predicted"/>
<evidence type="ECO:0000256" key="1">
    <source>
        <dbReference type="SAM" id="MobiDB-lite"/>
    </source>
</evidence>
<protein>
    <submittedName>
        <fullName evidence="2">Uncharacterized protein</fullName>
    </submittedName>
</protein>
<feature type="region of interest" description="Disordered" evidence="1">
    <location>
        <begin position="1"/>
        <end position="68"/>
    </location>
</feature>
<dbReference type="EMBL" id="BAABFR010000074">
    <property type="protein sequence ID" value="GAA4399811.1"/>
    <property type="molecule type" value="Genomic_DNA"/>
</dbReference>
<reference evidence="3" key="1">
    <citation type="journal article" date="2019" name="Int. J. Syst. Evol. Microbiol.">
        <title>The Global Catalogue of Microorganisms (GCM) 10K type strain sequencing project: providing services to taxonomists for standard genome sequencing and annotation.</title>
        <authorList>
            <consortium name="The Broad Institute Genomics Platform"/>
            <consortium name="The Broad Institute Genome Sequencing Center for Infectious Disease"/>
            <person name="Wu L."/>
            <person name="Ma J."/>
        </authorList>
    </citation>
    <scope>NUCLEOTIDE SEQUENCE [LARGE SCALE GENOMIC DNA]</scope>
    <source>
        <strain evidence="3">JCM 17688</strain>
    </source>
</reference>
<name>A0ABP8K2U8_9ACTN</name>
<feature type="compositionally biased region" description="Basic and acidic residues" evidence="1">
    <location>
        <begin position="45"/>
        <end position="59"/>
    </location>
</feature>
<evidence type="ECO:0000313" key="2">
    <source>
        <dbReference type="EMBL" id="GAA4399811.1"/>
    </source>
</evidence>
<keyword evidence="3" id="KW-1185">Reference proteome</keyword>
<gene>
    <name evidence="2" type="ORF">GCM10023147_37740</name>
</gene>
<comment type="caution">
    <text evidence="2">The sequence shown here is derived from an EMBL/GenBank/DDBJ whole genome shotgun (WGS) entry which is preliminary data.</text>
</comment>
<evidence type="ECO:0000313" key="3">
    <source>
        <dbReference type="Proteomes" id="UP001500635"/>
    </source>
</evidence>
<accession>A0ABP8K2U8</accession>
<organism evidence="2 3">
    <name type="scientific">Tsukamurella soli</name>
    <dbReference type="NCBI Taxonomy" id="644556"/>
    <lineage>
        <taxon>Bacteria</taxon>
        <taxon>Bacillati</taxon>
        <taxon>Actinomycetota</taxon>
        <taxon>Actinomycetes</taxon>
        <taxon>Mycobacteriales</taxon>
        <taxon>Tsukamurellaceae</taxon>
        <taxon>Tsukamurella</taxon>
    </lineage>
</organism>
<dbReference type="Proteomes" id="UP001500635">
    <property type="component" value="Unassembled WGS sequence"/>
</dbReference>